<dbReference type="InterPro" id="IPR032466">
    <property type="entry name" value="Metal_Hydrolase"/>
</dbReference>
<protein>
    <recommendedName>
        <fullName evidence="6">Amidohydrolase-related domain-containing protein</fullName>
    </recommendedName>
</protein>
<accession>A0A438N5S5</accession>
<dbReference type="CDD" id="cd02231">
    <property type="entry name" value="cupin_BLL6423-like"/>
    <property type="match status" value="1"/>
</dbReference>
<dbReference type="OrthoDB" id="194468at2759"/>
<dbReference type="InterPro" id="IPR014710">
    <property type="entry name" value="RmlC-like_jellyroll"/>
</dbReference>
<dbReference type="SUPFAM" id="SSF51182">
    <property type="entry name" value="RmlC-like cupins"/>
    <property type="match status" value="1"/>
</dbReference>
<evidence type="ECO:0000313" key="4">
    <source>
        <dbReference type="EMBL" id="RVX71107.1"/>
    </source>
</evidence>
<dbReference type="InterPro" id="IPR006680">
    <property type="entry name" value="Amidohydro-rel"/>
</dbReference>
<dbReference type="VEuPathDB" id="FungiDB:PV10_02460"/>
<feature type="compositionally biased region" description="Polar residues" evidence="1">
    <location>
        <begin position="1"/>
        <end position="12"/>
    </location>
</feature>
<dbReference type="Gene3D" id="3.20.20.140">
    <property type="entry name" value="Metal-dependent hydrolases"/>
    <property type="match status" value="1"/>
</dbReference>
<dbReference type="InterPro" id="IPR013096">
    <property type="entry name" value="Cupin_2"/>
</dbReference>
<sequence>MTLSAFTTSSNGHVDASLDTNGEDPKSILRNPIIHVTSHNSEGKAIVLSSTQKDPKQYRGWRTSTSLVYTTEGFPPNLNGDVDLKRYKAVVKEGRLGIVKPNGTVCRITDYAPENKALMHRTQSIDFGVVLEGTMIMQLDDGSETILKRGDVAVQRGTMHAWKNASNTEWARMMFVLQACEPLQVEGEDYKEDLGPGAGVLPEPETPKHDYEVINGTNTIVAPGFIDTHRHTWQTQLRTITTDFVLSDYVLALRHIYGSSYNVRDAYLGNLCGALESIDNGITYLVDHSHIANTPDHADAAIQGLKDSKVRAVFCYANYANPAWEGSYTDRAREEENKDWRLDDLKRVKDAHFASTEPTDLVCFGFAPSEPDITPIDKLVDEFNLARSLGASIITAHISLGKYDPGNAIIRQMEEKGILGPDVLVSHGNSLHDDELDAIQRCGGGISTTPDTELQMGLSSTIAFKAKQHGCHAALGVDICSNSAADLFPQMRLLLQSQRYLDNERSQGPPLNITAKCHEVLEMATLGGARAVGLEKYIGSITPGKLADLIMVRCDSPKFVPIHDPVGALVLYANGSDIDTVFINGERLKSEGKLVHVDWPALREELRASSDAVLEKSKQAPVKDLQAARDAIVKMFAPKDTRGQ</sequence>
<dbReference type="Pfam" id="PF07883">
    <property type="entry name" value="Cupin_2"/>
    <property type="match status" value="1"/>
</dbReference>
<evidence type="ECO:0000256" key="1">
    <source>
        <dbReference type="SAM" id="MobiDB-lite"/>
    </source>
</evidence>
<dbReference type="GO" id="GO:0016810">
    <property type="term" value="F:hydrolase activity, acting on carbon-nitrogen (but not peptide) bonds"/>
    <property type="evidence" value="ECO:0007669"/>
    <property type="project" value="InterPro"/>
</dbReference>
<dbReference type="Proteomes" id="UP000288859">
    <property type="component" value="Unassembled WGS sequence"/>
</dbReference>
<dbReference type="InterPro" id="IPR047142">
    <property type="entry name" value="OryJ/VirC-like"/>
</dbReference>
<feature type="domain" description="Amidohydrolase-related" evidence="2">
    <location>
        <begin position="220"/>
        <end position="587"/>
    </location>
</feature>
<comment type="caution">
    <text evidence="4">The sequence shown here is derived from an EMBL/GenBank/DDBJ whole genome shotgun (WGS) entry which is preliminary data.</text>
</comment>
<gene>
    <name evidence="4" type="ORF">B0A52_03473</name>
</gene>
<dbReference type="SUPFAM" id="SSF51556">
    <property type="entry name" value="Metallo-dependent hydrolases"/>
    <property type="match status" value="1"/>
</dbReference>
<dbReference type="SUPFAM" id="SSF51338">
    <property type="entry name" value="Composite domain of metallo-dependent hydrolases"/>
    <property type="match status" value="1"/>
</dbReference>
<organism evidence="4 5">
    <name type="scientific">Exophiala mesophila</name>
    <name type="common">Black yeast-like fungus</name>
    <dbReference type="NCBI Taxonomy" id="212818"/>
    <lineage>
        <taxon>Eukaryota</taxon>
        <taxon>Fungi</taxon>
        <taxon>Dikarya</taxon>
        <taxon>Ascomycota</taxon>
        <taxon>Pezizomycotina</taxon>
        <taxon>Eurotiomycetes</taxon>
        <taxon>Chaetothyriomycetidae</taxon>
        <taxon>Chaetothyriales</taxon>
        <taxon>Herpotrichiellaceae</taxon>
        <taxon>Exophiala</taxon>
    </lineage>
</organism>
<evidence type="ECO:0000259" key="3">
    <source>
        <dbReference type="Pfam" id="PF07883"/>
    </source>
</evidence>
<feature type="domain" description="Cupin type-2" evidence="3">
    <location>
        <begin position="110"/>
        <end position="176"/>
    </location>
</feature>
<dbReference type="PANTHER" id="PTHR36156:SF2">
    <property type="entry name" value="CUPIN TYPE-2 DOMAIN-CONTAINING PROTEIN"/>
    <property type="match status" value="1"/>
</dbReference>
<dbReference type="Gene3D" id="2.30.40.10">
    <property type="entry name" value="Urease, subunit C, domain 1"/>
    <property type="match status" value="1"/>
</dbReference>
<evidence type="ECO:0008006" key="6">
    <source>
        <dbReference type="Google" id="ProtNLM"/>
    </source>
</evidence>
<name>A0A438N5S5_EXOME</name>
<dbReference type="EMBL" id="NAJM01000019">
    <property type="protein sequence ID" value="RVX71107.1"/>
    <property type="molecule type" value="Genomic_DNA"/>
</dbReference>
<dbReference type="Gene3D" id="2.60.120.10">
    <property type="entry name" value="Jelly Rolls"/>
    <property type="match status" value="1"/>
</dbReference>
<dbReference type="Pfam" id="PF01979">
    <property type="entry name" value="Amidohydro_1"/>
    <property type="match status" value="1"/>
</dbReference>
<proteinExistence type="predicted"/>
<feature type="region of interest" description="Disordered" evidence="1">
    <location>
        <begin position="1"/>
        <end position="24"/>
    </location>
</feature>
<dbReference type="VEuPathDB" id="FungiDB:PV10_06018"/>
<evidence type="ECO:0000259" key="2">
    <source>
        <dbReference type="Pfam" id="PF01979"/>
    </source>
</evidence>
<dbReference type="InterPro" id="IPR011059">
    <property type="entry name" value="Metal-dep_hydrolase_composite"/>
</dbReference>
<dbReference type="InterPro" id="IPR011051">
    <property type="entry name" value="RmlC_Cupin_sf"/>
</dbReference>
<reference evidence="4 5" key="1">
    <citation type="submission" date="2017-03" db="EMBL/GenBank/DDBJ databases">
        <title>Genomes of endolithic fungi from Antarctica.</title>
        <authorList>
            <person name="Coleine C."/>
            <person name="Masonjones S."/>
            <person name="Stajich J.E."/>
        </authorList>
    </citation>
    <scope>NUCLEOTIDE SEQUENCE [LARGE SCALE GENOMIC DNA]</scope>
    <source>
        <strain evidence="4 5">CCFEE 6314</strain>
    </source>
</reference>
<dbReference type="AlphaFoldDB" id="A0A438N5S5"/>
<dbReference type="PANTHER" id="PTHR36156">
    <property type="entry name" value="SLR2101 PROTEIN"/>
    <property type="match status" value="1"/>
</dbReference>
<evidence type="ECO:0000313" key="5">
    <source>
        <dbReference type="Proteomes" id="UP000288859"/>
    </source>
</evidence>